<dbReference type="PRINTS" id="PR00834">
    <property type="entry name" value="PROTEASES2C"/>
</dbReference>
<evidence type="ECO:0000313" key="6">
    <source>
        <dbReference type="EMBL" id="CAK9175895.1"/>
    </source>
</evidence>
<dbReference type="SUPFAM" id="SSF50156">
    <property type="entry name" value="PDZ domain-like"/>
    <property type="match status" value="1"/>
</dbReference>
<sequence>MIEVFCQWSVKVKKRGDDTKYVAKVLARGVECDIALLSVESKEFWKGAEPLHLGCLPRLQDAVTVVGYPLGGDTISVTKGVVSRIEVTSYAHGLSELLGIQIDAAINPGNSGGPAFNDQGECIGVAFQVYRSEEVENIGYVIPTTVVSHFLDDYERNGKYTGFPCLGVLLQKLENPALRACLKVPSSEGVLVRRVEPTSDARNVLKEGDVIVSFDGVHVGCEGTVPFRSTERIAFRYLISQKFAGDVTELGIIRAGDFMKVQAILNPRVHLVPYHIEGGQPSYLIVAGLVFTPLSEPLIDEECEDSIGLKLLAKARYSLARFEGEQIVILSQLIDICPACKDKYLVFEFEDNYVAVLEREVALAASTRILKDYGIPSERSSDLSEPYVDSVGENQTIILPDLGDSPVSNSELGFDGLLWA</sequence>
<dbReference type="InterPro" id="IPR041517">
    <property type="entry name" value="DEGP_PDZ"/>
</dbReference>
<dbReference type="InterPro" id="IPR036034">
    <property type="entry name" value="PDZ_sf"/>
</dbReference>
<gene>
    <name evidence="6" type="ORF">ILEXP_LOCUS45723</name>
</gene>
<dbReference type="GO" id="GO:0006508">
    <property type="term" value="P:proteolysis"/>
    <property type="evidence" value="ECO:0007669"/>
    <property type="project" value="UniProtKB-KW"/>
</dbReference>
<dbReference type="Pfam" id="PF17815">
    <property type="entry name" value="PDZ_3"/>
    <property type="match status" value="1"/>
</dbReference>
<dbReference type="FunFam" id="2.40.10.10:FF:000012">
    <property type="entry name" value="protease Do-like 9"/>
    <property type="match status" value="1"/>
</dbReference>
<dbReference type="Proteomes" id="UP001642360">
    <property type="component" value="Unassembled WGS sequence"/>
</dbReference>
<keyword evidence="2" id="KW-0645">Protease</keyword>
<name>A0ABC8U3K3_9AQUA</name>
<dbReference type="Pfam" id="PF13365">
    <property type="entry name" value="Trypsin_2"/>
    <property type="match status" value="1"/>
</dbReference>
<dbReference type="InterPro" id="IPR009003">
    <property type="entry name" value="Peptidase_S1_PA"/>
</dbReference>
<feature type="domain" description="Protease Do-like PDZ" evidence="5">
    <location>
        <begin position="272"/>
        <end position="333"/>
    </location>
</feature>
<dbReference type="Gene3D" id="2.30.42.10">
    <property type="match status" value="1"/>
</dbReference>
<dbReference type="Gene3D" id="2.40.10.120">
    <property type="match status" value="1"/>
</dbReference>
<protein>
    <recommendedName>
        <fullName evidence="5">Protease Do-like PDZ domain-containing protein</fullName>
    </recommendedName>
</protein>
<comment type="caution">
    <text evidence="6">The sequence shown here is derived from an EMBL/GenBank/DDBJ whole genome shotgun (WGS) entry which is preliminary data.</text>
</comment>
<keyword evidence="3" id="KW-0378">Hydrolase</keyword>
<dbReference type="InterPro" id="IPR046449">
    <property type="entry name" value="DEGP_PDZ_sf"/>
</dbReference>
<dbReference type="EMBL" id="CAUOFW020006724">
    <property type="protein sequence ID" value="CAK9175895.1"/>
    <property type="molecule type" value="Genomic_DNA"/>
</dbReference>
<dbReference type="InterPro" id="IPR001940">
    <property type="entry name" value="Peptidase_S1C"/>
</dbReference>
<comment type="similarity">
    <text evidence="1">Belongs to the peptidase S1C family.</text>
</comment>
<dbReference type="CDD" id="cd06779">
    <property type="entry name" value="cpPDZ_Deg_HtrA-like"/>
    <property type="match status" value="1"/>
</dbReference>
<evidence type="ECO:0000256" key="2">
    <source>
        <dbReference type="ARBA" id="ARBA00022670"/>
    </source>
</evidence>
<reference evidence="6 7" key="1">
    <citation type="submission" date="2024-02" db="EMBL/GenBank/DDBJ databases">
        <authorList>
            <person name="Vignale AGUSTIN F."/>
            <person name="Sosa J E."/>
            <person name="Modenutti C."/>
        </authorList>
    </citation>
    <scope>NUCLEOTIDE SEQUENCE [LARGE SCALE GENOMIC DNA]</scope>
</reference>
<evidence type="ECO:0000256" key="4">
    <source>
        <dbReference type="ARBA" id="ARBA00022825"/>
    </source>
</evidence>
<keyword evidence="4" id="KW-0720">Serine protease</keyword>
<dbReference type="SUPFAM" id="SSF50494">
    <property type="entry name" value="Trypsin-like serine proteases"/>
    <property type="match status" value="1"/>
</dbReference>
<dbReference type="AlphaFoldDB" id="A0ABC8U3K3"/>
<dbReference type="PANTHER" id="PTHR45980:SF6">
    <property type="entry name" value="PROTEASE DO-LIKE 2, CHLOROPLASTIC"/>
    <property type="match status" value="1"/>
</dbReference>
<dbReference type="GO" id="GO:0008236">
    <property type="term" value="F:serine-type peptidase activity"/>
    <property type="evidence" value="ECO:0007669"/>
    <property type="project" value="UniProtKB-KW"/>
</dbReference>
<organism evidence="6 7">
    <name type="scientific">Ilex paraguariensis</name>
    <name type="common">yerba mate</name>
    <dbReference type="NCBI Taxonomy" id="185542"/>
    <lineage>
        <taxon>Eukaryota</taxon>
        <taxon>Viridiplantae</taxon>
        <taxon>Streptophyta</taxon>
        <taxon>Embryophyta</taxon>
        <taxon>Tracheophyta</taxon>
        <taxon>Spermatophyta</taxon>
        <taxon>Magnoliopsida</taxon>
        <taxon>eudicotyledons</taxon>
        <taxon>Gunneridae</taxon>
        <taxon>Pentapetalae</taxon>
        <taxon>asterids</taxon>
        <taxon>campanulids</taxon>
        <taxon>Aquifoliales</taxon>
        <taxon>Aquifoliaceae</taxon>
        <taxon>Ilex</taxon>
    </lineage>
</organism>
<accession>A0ABC8U3K3</accession>
<dbReference type="Gene3D" id="3.20.190.20">
    <property type="match status" value="2"/>
</dbReference>
<evidence type="ECO:0000256" key="3">
    <source>
        <dbReference type="ARBA" id="ARBA00022801"/>
    </source>
</evidence>
<proteinExistence type="inferred from homology"/>
<keyword evidence="7" id="KW-1185">Reference proteome</keyword>
<evidence type="ECO:0000313" key="7">
    <source>
        <dbReference type="Proteomes" id="UP001642360"/>
    </source>
</evidence>
<evidence type="ECO:0000259" key="5">
    <source>
        <dbReference type="Pfam" id="PF17815"/>
    </source>
</evidence>
<dbReference type="PANTHER" id="PTHR45980">
    <property type="match status" value="1"/>
</dbReference>
<evidence type="ECO:0000256" key="1">
    <source>
        <dbReference type="ARBA" id="ARBA00010541"/>
    </source>
</evidence>